<sequence length="731" mass="79472">MASSEEQHTRWRVGGRPLVRASLHNGLPTSGGPDLSGSDPRPWLEWLRRVWEHPRLVEAIQHASPDLAAGVEALLDQDPAAVRVRRARKVTASVLRYVLRAGYRPTPFGLFAGIAPAAFGRRSSVRWGSDHRAVVTPGGAWVADVVAQLSALAQVREHLSVVANNTATEHEGRLVIPQHARPGPGHPRAHTEQVEIGVTDTVRLVLETARESVPWSVLVAKVAAEYPDEPRASIDAMLADLVEAQALLADLAPPSVEPDPLGHLLRALTAAQAEPSSELRSILSRLSDAHTAVEEHNRSGGSHSLRCGANEAVACLSTAQSLDVDVRMDVDLVVPEAVARVAEQAAHMLAVVSPHPDGIPWWQGLRERFLDRYGEGLVPLVELVRSSGGTGGDLLPGLCEQPPEETAVLDRRDRWLLEQAQSAALDRRREIDADELVDLEASRVLSPPAHTELNLRLESPTRAALDSGRFRIAVLGASRSAATMAGRFAALAGAEEDLSEVITQDRAAVPVQVSFPPVQARSALLGRSVRLFEHVLHVAEHPFPGSGEITVDDLAVGCDEGGLFLWSHRLGRRVEPVVPHAMNLRYAPPLVRFLAELPRAERTVLTGFDWGAASRLPFLPRMRSGKVVLSPARWRVRATELPPRTAPWSQWQRAWSAWAQRRNLPGLVDLGAGDQRLRLDLAEAAHLFLLRTHLDKEGSATLTEAPAASAFGWCEGRPTEVVVQLSRTEAS</sequence>
<proteinExistence type="predicted"/>
<organism evidence="2 3">
    <name type="scientific">Nocardiopsis sinuspersici</name>
    <dbReference type="NCBI Taxonomy" id="501010"/>
    <lineage>
        <taxon>Bacteria</taxon>
        <taxon>Bacillati</taxon>
        <taxon>Actinomycetota</taxon>
        <taxon>Actinomycetes</taxon>
        <taxon>Streptosporangiales</taxon>
        <taxon>Nocardiopsidaceae</taxon>
        <taxon>Nocardiopsis</taxon>
    </lineage>
</organism>
<dbReference type="Proteomes" id="UP000584931">
    <property type="component" value="Unassembled WGS sequence"/>
</dbReference>
<evidence type="ECO:0000259" key="1">
    <source>
        <dbReference type="Pfam" id="PF04738"/>
    </source>
</evidence>
<accession>A0A7Y9XAS0</accession>
<dbReference type="RefSeq" id="WP_179809281.1">
    <property type="nucleotide sequence ID" value="NZ_JACCHL010000001.1"/>
</dbReference>
<evidence type="ECO:0000313" key="2">
    <source>
        <dbReference type="EMBL" id="NYH51355.1"/>
    </source>
</evidence>
<feature type="domain" description="Lantibiotic dehydratase N-terminal" evidence="1">
    <location>
        <begin position="53"/>
        <end position="690"/>
    </location>
</feature>
<reference evidence="2 3" key="1">
    <citation type="submission" date="2020-07" db="EMBL/GenBank/DDBJ databases">
        <title>Sequencing the genomes of 1000 actinobacteria strains.</title>
        <authorList>
            <person name="Klenk H.-P."/>
        </authorList>
    </citation>
    <scope>NUCLEOTIDE SEQUENCE [LARGE SCALE GENOMIC DNA]</scope>
    <source>
        <strain evidence="2 3">DSM 45278</strain>
    </source>
</reference>
<gene>
    <name evidence="2" type="ORF">HNR06_000944</name>
</gene>
<comment type="caution">
    <text evidence="2">The sequence shown here is derived from an EMBL/GenBank/DDBJ whole genome shotgun (WGS) entry which is preliminary data.</text>
</comment>
<evidence type="ECO:0000313" key="3">
    <source>
        <dbReference type="Proteomes" id="UP000584931"/>
    </source>
</evidence>
<dbReference type="InterPro" id="IPR006827">
    <property type="entry name" value="Lant_deHydtase_N"/>
</dbReference>
<dbReference type="Pfam" id="PF04738">
    <property type="entry name" value="Lant_dehydr_N"/>
    <property type="match status" value="1"/>
</dbReference>
<dbReference type="AlphaFoldDB" id="A0A7Y9XAS0"/>
<protein>
    <recommendedName>
        <fullName evidence="1">Lantibiotic dehydratase N-terminal domain-containing protein</fullName>
    </recommendedName>
</protein>
<dbReference type="EMBL" id="JACCHL010000001">
    <property type="protein sequence ID" value="NYH51355.1"/>
    <property type="molecule type" value="Genomic_DNA"/>
</dbReference>
<name>A0A7Y9XAS0_9ACTN</name>